<evidence type="ECO:0000313" key="9">
    <source>
        <dbReference type="EMBL" id="VDP22748.1"/>
    </source>
</evidence>
<evidence type="ECO:0000256" key="5">
    <source>
        <dbReference type="ARBA" id="ARBA00023187"/>
    </source>
</evidence>
<dbReference type="AlphaFoldDB" id="A0A183J0G8"/>
<dbReference type="Pfam" id="PF07842">
    <property type="entry name" value="GCFC"/>
    <property type="match status" value="1"/>
</dbReference>
<accession>A0A183J0G8</accession>
<dbReference type="GO" id="GO:0003676">
    <property type="term" value="F:nucleic acid binding"/>
    <property type="evidence" value="ECO:0007669"/>
    <property type="project" value="InterPro"/>
</dbReference>
<protein>
    <submittedName>
        <fullName evidence="11">G-patch domain-containing protein</fullName>
    </submittedName>
</protein>
<sequence length="650" mass="75084">MGEEYESFEISDYDIDSAFNPLRRKRISKNEQIYGIWADPETSGSEEEAGVIDFGGEGKTKKHYQTPLSFVKGGVKKGDQVEEATTKATDDSEVEDVEAEVQAKYLRSKFKRVSTRREFVKVNRGVGEGGERFGDWERHTKGIGAKLLSKMGYVAGKGLGKKAQGIAEPIQAVPRPGRGAIGAYGPETPQQKKDRADGIAKTTSQSEVTAGEEEKQWKKRPGHLKPKYVFRTLDDVVKSMATTTKSRISADHATTKVIDMTGKQQRVYTGYEAFKTRTKMPIEMLEPMTSRQDFDIPELVFNLELLVKLAEDAIIVNERQLRTVQDQMVTLEHEEKIRMDSFQEAEAATSNLSSFLDELNRFKTCQENGSLTLEDCLELLCKLRKNYYEEYKLYDLPRAIICPVLQLMHARFSEWNPLDNPDSDVELMREWRGILDESGEWNHSTKIEDMNLYHRIIWECWMPVFRRAALKWDPRNPDIMVMLIDKWKEALPLWILENILEQVILPRLQNEVDNWNPLKDTIPIHQWIHPWLPLMGDRLQPLYSPIRLKLGRALSHWHPSDGSAKMILRPWKDVFSASSFDTFVTQHIVPKLERCLSTFVINPCNQQLDTWRYVMEWLDMINPSHISEALIRHFFPKVEFILIHSTFLVC</sequence>
<dbReference type="InterPro" id="IPR022783">
    <property type="entry name" value="GCFC_dom"/>
</dbReference>
<evidence type="ECO:0000313" key="10">
    <source>
        <dbReference type="Proteomes" id="UP000270296"/>
    </source>
</evidence>
<keyword evidence="6" id="KW-0539">Nucleus</keyword>
<dbReference type="OrthoDB" id="4822at2759"/>
<reference evidence="11" key="1">
    <citation type="submission" date="2016-06" db="UniProtKB">
        <authorList>
            <consortium name="WormBaseParasite"/>
        </authorList>
    </citation>
    <scope>IDENTIFICATION</scope>
</reference>
<evidence type="ECO:0000256" key="4">
    <source>
        <dbReference type="ARBA" id="ARBA00022728"/>
    </source>
</evidence>
<keyword evidence="4" id="KW-0747">Spliceosome</keyword>
<gene>
    <name evidence="9" type="ORF">SBAD_LOCUS9366</name>
</gene>
<dbReference type="PANTHER" id="PTHR23329:SF1">
    <property type="entry name" value="TUFTELIN-INTERACTING PROTEIN 11"/>
    <property type="match status" value="1"/>
</dbReference>
<keyword evidence="5" id="KW-0508">mRNA splicing</keyword>
<dbReference type="Proteomes" id="UP000270296">
    <property type="component" value="Unassembled WGS sequence"/>
</dbReference>
<dbReference type="WBParaSite" id="SBAD_0000970201-mRNA-1">
    <property type="protein sequence ID" value="SBAD_0000970201-mRNA-1"/>
    <property type="gene ID" value="SBAD_0000970201"/>
</dbReference>
<feature type="region of interest" description="Disordered" evidence="7">
    <location>
        <begin position="183"/>
        <end position="220"/>
    </location>
</feature>
<proteinExistence type="inferred from homology"/>
<dbReference type="InterPro" id="IPR045211">
    <property type="entry name" value="TFP11/STIP/Ntr1"/>
</dbReference>
<dbReference type="SMART" id="SM00443">
    <property type="entry name" value="G_patch"/>
    <property type="match status" value="1"/>
</dbReference>
<evidence type="ECO:0000313" key="11">
    <source>
        <dbReference type="WBParaSite" id="SBAD_0000970201-mRNA-1"/>
    </source>
</evidence>
<evidence type="ECO:0000256" key="2">
    <source>
        <dbReference type="ARBA" id="ARBA00010900"/>
    </source>
</evidence>
<dbReference type="Pfam" id="PF01585">
    <property type="entry name" value="G-patch"/>
    <property type="match status" value="1"/>
</dbReference>
<dbReference type="InterPro" id="IPR022159">
    <property type="entry name" value="STIP/TFIP11_N"/>
</dbReference>
<dbReference type="PANTHER" id="PTHR23329">
    <property type="entry name" value="TUFTELIN-INTERACTING PROTEIN 11-RELATED"/>
    <property type="match status" value="1"/>
</dbReference>
<keyword evidence="10" id="KW-1185">Reference proteome</keyword>
<dbReference type="Pfam" id="PF12457">
    <property type="entry name" value="TIP_N"/>
    <property type="match status" value="1"/>
</dbReference>
<dbReference type="InterPro" id="IPR000467">
    <property type="entry name" value="G_patch_dom"/>
</dbReference>
<comment type="subcellular location">
    <subcellularLocation>
        <location evidence="1">Nucleus</location>
    </subcellularLocation>
</comment>
<feature type="domain" description="G-patch" evidence="8">
    <location>
        <begin position="140"/>
        <end position="186"/>
    </location>
</feature>
<dbReference type="EMBL" id="UZAM01012629">
    <property type="protein sequence ID" value="VDP22748.1"/>
    <property type="molecule type" value="Genomic_DNA"/>
</dbReference>
<name>A0A183J0G8_9BILA</name>
<keyword evidence="3" id="KW-0507">mRNA processing</keyword>
<dbReference type="GO" id="GO:0000390">
    <property type="term" value="P:spliceosomal complex disassembly"/>
    <property type="evidence" value="ECO:0007669"/>
    <property type="project" value="InterPro"/>
</dbReference>
<reference evidence="9 10" key="2">
    <citation type="submission" date="2018-11" db="EMBL/GenBank/DDBJ databases">
        <authorList>
            <consortium name="Pathogen Informatics"/>
        </authorList>
    </citation>
    <scope>NUCLEOTIDE SEQUENCE [LARGE SCALE GENOMIC DNA]</scope>
</reference>
<comment type="similarity">
    <text evidence="2">Belongs to the TFP11/STIP family.</text>
</comment>
<dbReference type="GO" id="GO:0071008">
    <property type="term" value="C:U2-type post-mRNA release spliceosomal complex"/>
    <property type="evidence" value="ECO:0007669"/>
    <property type="project" value="TreeGrafter"/>
</dbReference>
<evidence type="ECO:0000256" key="3">
    <source>
        <dbReference type="ARBA" id="ARBA00022664"/>
    </source>
</evidence>
<evidence type="ECO:0000256" key="1">
    <source>
        <dbReference type="ARBA" id="ARBA00004123"/>
    </source>
</evidence>
<evidence type="ECO:0000256" key="7">
    <source>
        <dbReference type="SAM" id="MobiDB-lite"/>
    </source>
</evidence>
<organism evidence="11">
    <name type="scientific">Soboliphyme baturini</name>
    <dbReference type="NCBI Taxonomy" id="241478"/>
    <lineage>
        <taxon>Eukaryota</taxon>
        <taxon>Metazoa</taxon>
        <taxon>Ecdysozoa</taxon>
        <taxon>Nematoda</taxon>
        <taxon>Enoplea</taxon>
        <taxon>Dorylaimia</taxon>
        <taxon>Dioctophymatida</taxon>
        <taxon>Dioctophymatoidea</taxon>
        <taxon>Soboliphymatidae</taxon>
        <taxon>Soboliphyme</taxon>
    </lineage>
</organism>
<evidence type="ECO:0000259" key="8">
    <source>
        <dbReference type="PROSITE" id="PS50174"/>
    </source>
</evidence>
<feature type="region of interest" description="Disordered" evidence="7">
    <location>
        <begin position="39"/>
        <end position="58"/>
    </location>
</feature>
<dbReference type="PROSITE" id="PS50174">
    <property type="entry name" value="G_PATCH"/>
    <property type="match status" value="1"/>
</dbReference>
<evidence type="ECO:0000256" key="6">
    <source>
        <dbReference type="ARBA" id="ARBA00023242"/>
    </source>
</evidence>